<feature type="region of interest" description="Disordered" evidence="1">
    <location>
        <begin position="216"/>
        <end position="242"/>
    </location>
</feature>
<organism evidence="2 3">
    <name type="scientific">Cymbomonas tetramitiformis</name>
    <dbReference type="NCBI Taxonomy" id="36881"/>
    <lineage>
        <taxon>Eukaryota</taxon>
        <taxon>Viridiplantae</taxon>
        <taxon>Chlorophyta</taxon>
        <taxon>Pyramimonadophyceae</taxon>
        <taxon>Pyramimonadales</taxon>
        <taxon>Pyramimonadaceae</taxon>
        <taxon>Cymbomonas</taxon>
    </lineage>
</organism>
<name>A0AAE0GGG3_9CHLO</name>
<dbReference type="AlphaFoldDB" id="A0AAE0GGG3"/>
<feature type="region of interest" description="Disordered" evidence="1">
    <location>
        <begin position="1"/>
        <end position="105"/>
    </location>
</feature>
<feature type="compositionally biased region" description="Basic and acidic residues" evidence="1">
    <location>
        <begin position="1"/>
        <end position="10"/>
    </location>
</feature>
<evidence type="ECO:0000313" key="2">
    <source>
        <dbReference type="EMBL" id="KAK3277557.1"/>
    </source>
</evidence>
<protein>
    <submittedName>
        <fullName evidence="2">Uncharacterized protein</fullName>
    </submittedName>
</protein>
<evidence type="ECO:0000313" key="3">
    <source>
        <dbReference type="Proteomes" id="UP001190700"/>
    </source>
</evidence>
<proteinExistence type="predicted"/>
<feature type="region of interest" description="Disordered" evidence="1">
    <location>
        <begin position="130"/>
        <end position="184"/>
    </location>
</feature>
<keyword evidence="3" id="KW-1185">Reference proteome</keyword>
<comment type="caution">
    <text evidence="2">The sequence shown here is derived from an EMBL/GenBank/DDBJ whole genome shotgun (WGS) entry which is preliminary data.</text>
</comment>
<gene>
    <name evidence="2" type="ORF">CYMTET_14444</name>
</gene>
<dbReference type="Proteomes" id="UP001190700">
    <property type="component" value="Unassembled WGS sequence"/>
</dbReference>
<evidence type="ECO:0000256" key="1">
    <source>
        <dbReference type="SAM" id="MobiDB-lite"/>
    </source>
</evidence>
<reference evidence="2 3" key="1">
    <citation type="journal article" date="2015" name="Genome Biol. Evol.">
        <title>Comparative Genomics of a Bacterivorous Green Alga Reveals Evolutionary Causalities and Consequences of Phago-Mixotrophic Mode of Nutrition.</title>
        <authorList>
            <person name="Burns J.A."/>
            <person name="Paasch A."/>
            <person name="Narechania A."/>
            <person name="Kim E."/>
        </authorList>
    </citation>
    <scope>NUCLEOTIDE SEQUENCE [LARGE SCALE GENOMIC DNA]</scope>
    <source>
        <strain evidence="2 3">PLY_AMNH</strain>
    </source>
</reference>
<accession>A0AAE0GGG3</accession>
<dbReference type="EMBL" id="LGRX02006051">
    <property type="protein sequence ID" value="KAK3277557.1"/>
    <property type="molecule type" value="Genomic_DNA"/>
</dbReference>
<sequence length="328" mass="35804">MKTSGKERNSYRNFGKARQLSSRSGAKFKGQIWESSSTPIAWGTSRRPLSGAPNSQINGGSPGSHYPSNDYRVASAPARSGGEPIPLDDSEGVLPPMEEESEHKLDKPAYSIKYFGVCRGQLGVLTRRRMQGPEGAWRTSSPERHKTSSLQPSLSRGYGSVRPSTAGSEPAEALRTSSRPASAAPVTGIVGNQVMTVTQDQATGAQSLWKQDKIDHSEHAHYSRGAAPPNGEPPDGSSRLPEVDDMMGNVWLPTNAVYGRTLHRMRPTDRSPRKAQMASHRHRYGNYYSPVPGDMLPRTSQYISHNALMGWKLSPVAVKPYAHDANTR</sequence>